<dbReference type="InterPro" id="IPR002410">
    <property type="entry name" value="Peptidase_S33"/>
</dbReference>
<dbReference type="SUPFAM" id="SSF53474">
    <property type="entry name" value="alpha/beta-Hydrolases"/>
    <property type="match status" value="1"/>
</dbReference>
<dbReference type="AlphaFoldDB" id="A0A7Y9EB33"/>
<keyword evidence="4" id="KW-0645">Protease</keyword>
<dbReference type="Pfam" id="PF00561">
    <property type="entry name" value="Abhydrolase_1"/>
    <property type="match status" value="1"/>
</dbReference>
<dbReference type="EC" id="3.4.11.5" evidence="4"/>
<dbReference type="Gene3D" id="3.40.50.1820">
    <property type="entry name" value="alpha/beta hydrolase"/>
    <property type="match status" value="1"/>
</dbReference>
<protein>
    <submittedName>
        <fullName evidence="4">Proline iminopeptidase</fullName>
        <ecNumber evidence="4">3.4.11.5</ecNumber>
    </submittedName>
</protein>
<dbReference type="GO" id="GO:0004177">
    <property type="term" value="F:aminopeptidase activity"/>
    <property type="evidence" value="ECO:0007669"/>
    <property type="project" value="UniProtKB-KW"/>
</dbReference>
<evidence type="ECO:0000259" key="3">
    <source>
        <dbReference type="Pfam" id="PF00561"/>
    </source>
</evidence>
<evidence type="ECO:0000313" key="4">
    <source>
        <dbReference type="EMBL" id="NYD44312.1"/>
    </source>
</evidence>
<dbReference type="RefSeq" id="WP_179841910.1">
    <property type="nucleotide sequence ID" value="NZ_JACCBA010000001.1"/>
</dbReference>
<gene>
    <name evidence="4" type="ORF">BJY14_000295</name>
</gene>
<dbReference type="PRINTS" id="PR00111">
    <property type="entry name" value="ABHYDROLASE"/>
</dbReference>
<dbReference type="EMBL" id="JACCBA010000001">
    <property type="protein sequence ID" value="NYD44312.1"/>
    <property type="molecule type" value="Genomic_DNA"/>
</dbReference>
<dbReference type="Proteomes" id="UP000529783">
    <property type="component" value="Unassembled WGS sequence"/>
</dbReference>
<name>A0A7Y9EB33_9ACTN</name>
<evidence type="ECO:0000256" key="2">
    <source>
        <dbReference type="ARBA" id="ARBA00022801"/>
    </source>
</evidence>
<sequence length="288" mass="31486">MRIDIGGVRLYFDVEGAGLVPDGTAMAERPVIVALHGGPGADHSMFKPVLGRATEFAQVVYLDQRGSGRSDVSGPALWTWERWADDVVDFCDALEIDAPVVLGTSSGGWVALTIAHRHPERVAAVVLDSVMPGPAGERLEVFERLGGAEARDIARRYWDGEDVQDEWERVCLPLYSRRPGGDPEARDRLARIRWNRDVIEHFRRSLAAAFDPWPHLDRIVRPVLVLNGEDDPVATVSAARGLVEALPEGASELHVLPGAGHGVFREDPERAVALLREFVARTAAGKGE</sequence>
<dbReference type="InterPro" id="IPR050266">
    <property type="entry name" value="AB_hydrolase_sf"/>
</dbReference>
<reference evidence="4 5" key="1">
    <citation type="submission" date="2020-07" db="EMBL/GenBank/DDBJ databases">
        <title>Sequencing the genomes of 1000 actinobacteria strains.</title>
        <authorList>
            <person name="Klenk H.-P."/>
        </authorList>
    </citation>
    <scope>NUCLEOTIDE SEQUENCE [LARGE SCALE GENOMIC DNA]</scope>
    <source>
        <strain evidence="4 5">DSM 40398</strain>
    </source>
</reference>
<comment type="similarity">
    <text evidence="1">Belongs to the peptidase S33 family.</text>
</comment>
<organism evidence="4 5">
    <name type="scientific">Actinomadura luteofluorescens</name>
    <dbReference type="NCBI Taxonomy" id="46163"/>
    <lineage>
        <taxon>Bacteria</taxon>
        <taxon>Bacillati</taxon>
        <taxon>Actinomycetota</taxon>
        <taxon>Actinomycetes</taxon>
        <taxon>Streptosporangiales</taxon>
        <taxon>Thermomonosporaceae</taxon>
        <taxon>Actinomadura</taxon>
    </lineage>
</organism>
<comment type="caution">
    <text evidence="4">The sequence shown here is derived from an EMBL/GenBank/DDBJ whole genome shotgun (WGS) entry which is preliminary data.</text>
</comment>
<feature type="domain" description="AB hydrolase-1" evidence="3">
    <location>
        <begin position="30"/>
        <end position="267"/>
    </location>
</feature>
<dbReference type="InterPro" id="IPR000073">
    <property type="entry name" value="AB_hydrolase_1"/>
</dbReference>
<keyword evidence="2 4" id="KW-0378">Hydrolase</keyword>
<keyword evidence="5" id="KW-1185">Reference proteome</keyword>
<dbReference type="InterPro" id="IPR029058">
    <property type="entry name" value="AB_hydrolase_fold"/>
</dbReference>
<dbReference type="PRINTS" id="PR00793">
    <property type="entry name" value="PROAMNOPTASE"/>
</dbReference>
<proteinExistence type="inferred from homology"/>
<evidence type="ECO:0000256" key="1">
    <source>
        <dbReference type="ARBA" id="ARBA00010088"/>
    </source>
</evidence>
<keyword evidence="4" id="KW-0031">Aminopeptidase</keyword>
<dbReference type="PANTHER" id="PTHR43798:SF33">
    <property type="entry name" value="HYDROLASE, PUTATIVE (AFU_ORTHOLOGUE AFUA_2G14860)-RELATED"/>
    <property type="match status" value="1"/>
</dbReference>
<evidence type="ECO:0000313" key="5">
    <source>
        <dbReference type="Proteomes" id="UP000529783"/>
    </source>
</evidence>
<dbReference type="GO" id="GO:0016020">
    <property type="term" value="C:membrane"/>
    <property type="evidence" value="ECO:0007669"/>
    <property type="project" value="TreeGrafter"/>
</dbReference>
<dbReference type="GO" id="GO:0006508">
    <property type="term" value="P:proteolysis"/>
    <property type="evidence" value="ECO:0007669"/>
    <property type="project" value="InterPro"/>
</dbReference>
<accession>A0A7Y9EB33</accession>
<dbReference type="PANTHER" id="PTHR43798">
    <property type="entry name" value="MONOACYLGLYCEROL LIPASE"/>
    <property type="match status" value="1"/>
</dbReference>